<feature type="transmembrane region" description="Helical" evidence="9">
    <location>
        <begin position="227"/>
        <end position="248"/>
    </location>
</feature>
<dbReference type="EMBL" id="FNPG01000004">
    <property type="protein sequence ID" value="SDX84262.1"/>
    <property type="molecule type" value="Genomic_DNA"/>
</dbReference>
<proteinExistence type="inferred from homology"/>
<keyword evidence="8 9" id="KW-0472">Membrane</keyword>
<dbReference type="InterPro" id="IPR001991">
    <property type="entry name" value="Na-dicarboxylate_symporter"/>
</dbReference>
<dbReference type="InterPro" id="IPR023025">
    <property type="entry name" value="Ser_Thr_transp_SstT"/>
</dbReference>
<feature type="transmembrane region" description="Helical" evidence="9">
    <location>
        <begin position="54"/>
        <end position="76"/>
    </location>
</feature>
<evidence type="ECO:0000256" key="6">
    <source>
        <dbReference type="ARBA" id="ARBA00022970"/>
    </source>
</evidence>
<evidence type="ECO:0000256" key="4">
    <source>
        <dbReference type="ARBA" id="ARBA00022692"/>
    </source>
</evidence>
<feature type="transmembrane region" description="Helical" evidence="9">
    <location>
        <begin position="20"/>
        <end position="42"/>
    </location>
</feature>
<dbReference type="GO" id="GO:0015293">
    <property type="term" value="F:symporter activity"/>
    <property type="evidence" value="ECO:0007669"/>
    <property type="project" value="UniProtKB-UniRule"/>
</dbReference>
<dbReference type="GO" id="GO:0005886">
    <property type="term" value="C:plasma membrane"/>
    <property type="evidence" value="ECO:0007669"/>
    <property type="project" value="UniProtKB-SubCell"/>
</dbReference>
<dbReference type="GO" id="GO:0015171">
    <property type="term" value="F:amino acid transmembrane transporter activity"/>
    <property type="evidence" value="ECO:0007669"/>
    <property type="project" value="UniProtKB-UniRule"/>
</dbReference>
<dbReference type="OrthoDB" id="9768885at2"/>
<feature type="transmembrane region" description="Helical" evidence="9">
    <location>
        <begin position="88"/>
        <end position="111"/>
    </location>
</feature>
<dbReference type="PANTHER" id="PTHR42865:SF8">
    <property type="entry name" value="SERINE_THREONINE TRANSPORTER SSTT"/>
    <property type="match status" value="1"/>
</dbReference>
<feature type="transmembrane region" description="Helical" evidence="9">
    <location>
        <begin position="334"/>
        <end position="358"/>
    </location>
</feature>
<evidence type="ECO:0000256" key="1">
    <source>
        <dbReference type="ARBA" id="ARBA00004141"/>
    </source>
</evidence>
<keyword evidence="4 9" id="KW-0812">Transmembrane</keyword>
<keyword evidence="7 9" id="KW-1133">Transmembrane helix</keyword>
<evidence type="ECO:0000256" key="5">
    <source>
        <dbReference type="ARBA" id="ARBA00022847"/>
    </source>
</evidence>
<evidence type="ECO:0000313" key="11">
    <source>
        <dbReference type="Proteomes" id="UP000183918"/>
    </source>
</evidence>
<dbReference type="SUPFAM" id="SSF118215">
    <property type="entry name" value="Proton glutamate symport protein"/>
    <property type="match status" value="1"/>
</dbReference>
<dbReference type="GO" id="GO:0032329">
    <property type="term" value="P:serine transport"/>
    <property type="evidence" value="ECO:0007669"/>
    <property type="project" value="InterPro"/>
</dbReference>
<sequence>MKFLGYMKKAIKNYNDTNLVIKIVFGMLVGVSWALVFHNLLGIKSVDISILGDIFVGALKAIAPILVFVLVSSSLASGDSKLDSRFGMVIFFYLLSTFLAAVSAVVLSFIFPQKLILHATSAVGKAPESLSAVMKNIIFSIIQNPINAIINGQYLGILFWAVLFGFALKKCSSKVTKDIVADFASAVSLLIKWIISCAPFGIAGIVYNTIVSNGFSSVLKYGKVLCLLIGCMLIVALIIDPLIAGVTLRTNPYPLVFKCLKESGITAFFTRSSAANIPVNMELCEKMGLDKDMYSVSIPLGSTINMDGAAITITIMTLATAHTLGIHVNIGTAIILSILSALAACGASGVTGGSLLLIPMACSLFGIPDTISMQVVSIGLLINVVQDSFETMLNSSGDVMFAATAEFYQWKKIGKPLPDFMTSK</sequence>
<feature type="transmembrane region" description="Helical" evidence="9">
    <location>
        <begin position="148"/>
        <end position="168"/>
    </location>
</feature>
<dbReference type="Gene3D" id="1.10.3860.10">
    <property type="entry name" value="Sodium:dicarboxylate symporter"/>
    <property type="match status" value="1"/>
</dbReference>
<evidence type="ECO:0000313" key="10">
    <source>
        <dbReference type="EMBL" id="SDX84262.1"/>
    </source>
</evidence>
<gene>
    <name evidence="9" type="primary">sstT</name>
    <name evidence="10" type="ORF">SAMN02910414_00076</name>
</gene>
<feature type="transmembrane region" description="Helical" evidence="9">
    <location>
        <begin position="180"/>
        <end position="207"/>
    </location>
</feature>
<dbReference type="NCBIfam" id="NF010151">
    <property type="entry name" value="PRK13628.1"/>
    <property type="match status" value="1"/>
</dbReference>
<accession>A0A1H3EZN4</accession>
<dbReference type="GO" id="GO:0015826">
    <property type="term" value="P:threonine transport"/>
    <property type="evidence" value="ECO:0007669"/>
    <property type="project" value="InterPro"/>
</dbReference>
<keyword evidence="11" id="KW-1185">Reference proteome</keyword>
<evidence type="ECO:0000256" key="3">
    <source>
        <dbReference type="ARBA" id="ARBA00022475"/>
    </source>
</evidence>
<dbReference type="Pfam" id="PF00375">
    <property type="entry name" value="SDF"/>
    <property type="match status" value="1"/>
</dbReference>
<keyword evidence="5 9" id="KW-0769">Symport</keyword>
<dbReference type="PANTHER" id="PTHR42865">
    <property type="entry name" value="PROTON/GLUTAMATE-ASPARTATE SYMPORTER"/>
    <property type="match status" value="1"/>
</dbReference>
<keyword evidence="6 9" id="KW-0029">Amino-acid transport</keyword>
<keyword evidence="2 9" id="KW-0813">Transport</keyword>
<name>A0A1H3EZN4_9FIRM</name>
<dbReference type="HAMAP" id="MF_01582">
    <property type="entry name" value="Ser_Thr_transp_SstT"/>
    <property type="match status" value="1"/>
</dbReference>
<dbReference type="AlphaFoldDB" id="A0A1H3EZN4"/>
<protein>
    <recommendedName>
        <fullName evidence="9">Serine/threonine transporter SstT</fullName>
    </recommendedName>
    <alternativeName>
        <fullName evidence="9">Na(+)/serine-threonine symporter</fullName>
    </alternativeName>
</protein>
<evidence type="ECO:0000256" key="2">
    <source>
        <dbReference type="ARBA" id="ARBA00022448"/>
    </source>
</evidence>
<comment type="catalytic activity">
    <reaction evidence="9">
        <text>L-serine(in) + Na(+)(in) = L-serine(out) + Na(+)(out)</text>
        <dbReference type="Rhea" id="RHEA:29575"/>
        <dbReference type="ChEBI" id="CHEBI:29101"/>
        <dbReference type="ChEBI" id="CHEBI:33384"/>
    </reaction>
</comment>
<comment type="catalytic activity">
    <reaction evidence="9">
        <text>L-threonine(in) + Na(+)(in) = L-threonine(out) + Na(+)(out)</text>
        <dbReference type="Rhea" id="RHEA:69999"/>
        <dbReference type="ChEBI" id="CHEBI:29101"/>
        <dbReference type="ChEBI" id="CHEBI:57926"/>
    </reaction>
</comment>
<reference evidence="10 11" key="1">
    <citation type="submission" date="2016-10" db="EMBL/GenBank/DDBJ databases">
        <authorList>
            <person name="de Groot N.N."/>
        </authorList>
    </citation>
    <scope>NUCLEOTIDE SEQUENCE [LARGE SCALE GENOMIC DNA]</scope>
    <source>
        <strain evidence="10 11">DSM 14045</strain>
    </source>
</reference>
<dbReference type="RefSeq" id="WP_074714899.1">
    <property type="nucleotide sequence ID" value="NZ_FNPG01000004.1"/>
</dbReference>
<dbReference type="InterPro" id="IPR036458">
    <property type="entry name" value="Na:dicarbo_symporter_sf"/>
</dbReference>
<comment type="subcellular location">
    <subcellularLocation>
        <location evidence="9">Cell membrane</location>
        <topology evidence="9">Multi-pass membrane protein</topology>
    </subcellularLocation>
    <subcellularLocation>
        <location evidence="1">Membrane</location>
        <topology evidence="1">Multi-pass membrane protein</topology>
    </subcellularLocation>
</comment>
<evidence type="ECO:0000256" key="8">
    <source>
        <dbReference type="ARBA" id="ARBA00023136"/>
    </source>
</evidence>
<dbReference type="Proteomes" id="UP000183918">
    <property type="component" value="Unassembled WGS sequence"/>
</dbReference>
<comment type="caution">
    <text evidence="9">Lacks conserved residue(s) required for the propagation of feature annotation.</text>
</comment>
<comment type="similarity">
    <text evidence="9">Belongs to the dicarboxylate/amino acid:cation symporter (DAACS) (TC 2.A.23) family.</text>
</comment>
<evidence type="ECO:0000256" key="7">
    <source>
        <dbReference type="ARBA" id="ARBA00022989"/>
    </source>
</evidence>
<evidence type="ECO:0000256" key="9">
    <source>
        <dbReference type="HAMAP-Rule" id="MF_01582"/>
    </source>
</evidence>
<dbReference type="STRING" id="1122142.SAMN02910414_00076"/>
<organism evidence="10 11">
    <name type="scientific">Lachnobacterium bovis DSM 14045</name>
    <dbReference type="NCBI Taxonomy" id="1122142"/>
    <lineage>
        <taxon>Bacteria</taxon>
        <taxon>Bacillati</taxon>
        <taxon>Bacillota</taxon>
        <taxon>Clostridia</taxon>
        <taxon>Lachnospirales</taxon>
        <taxon>Lachnospiraceae</taxon>
        <taxon>Lachnobacterium</taxon>
    </lineage>
</organism>
<keyword evidence="3 9" id="KW-1003">Cell membrane</keyword>
<dbReference type="PRINTS" id="PR00173">
    <property type="entry name" value="EDTRNSPORT"/>
</dbReference>
<comment type="function">
    <text evidence="9">Involved in the import of serine and threonine into the cell, with the concomitant import of sodium (symport system).</text>
</comment>